<protein>
    <submittedName>
        <fullName evidence="2">Uncharacterized protein</fullName>
    </submittedName>
</protein>
<proteinExistence type="predicted"/>
<evidence type="ECO:0000313" key="3">
    <source>
        <dbReference type="Proteomes" id="UP000035722"/>
    </source>
</evidence>
<evidence type="ECO:0000313" key="2">
    <source>
        <dbReference type="EMBL" id="CCQ45101.1"/>
    </source>
</evidence>
<name>A0A024H048_9MICC</name>
<sequence length="152" mass="16106">MTEAEQLHHLLENVATRWARGKEWATPGVQAALQRAVAGLDTGIETASPRLQTLLRRLADELAGGVETLTPRVQEQLKRVGPKAAAPVPVETGPSAGRKLWWAGGLLLVVAAGVAAWRSMQASREEPAPSITAPETGSKTSDDDPDLASGRM</sequence>
<dbReference type="AlphaFoldDB" id="A0A024H048"/>
<reference evidence="3" key="1">
    <citation type="journal article" date="2014" name="Genome Announc.">
        <title>Genome Sequence of Arthrobacter siccitolerans 4J27, a Xeroprotectant-Producing Desiccation-Tolerant Microorganism.</title>
        <authorList>
            <person name="Manzanera M."/>
            <person name="Santa-Cruz-Calvo L."/>
            <person name="Vilchez J.I."/>
            <person name="Garcia-Fontana C."/>
            <person name="Silva-Castro G.A."/>
            <person name="Calvo C."/>
            <person name="Gonzalez-Lopez J."/>
        </authorList>
    </citation>
    <scope>NUCLEOTIDE SEQUENCE [LARGE SCALE GENOMIC DNA]</scope>
    <source>
        <strain evidence="3">4J27</strain>
    </source>
</reference>
<organism evidence="2 3">
    <name type="scientific">Pseudarthrobacter siccitolerans</name>
    <dbReference type="NCBI Taxonomy" id="861266"/>
    <lineage>
        <taxon>Bacteria</taxon>
        <taxon>Bacillati</taxon>
        <taxon>Actinomycetota</taxon>
        <taxon>Actinomycetes</taxon>
        <taxon>Micrococcales</taxon>
        <taxon>Micrococcaceae</taxon>
        <taxon>Pseudarthrobacter</taxon>
    </lineage>
</organism>
<dbReference type="Proteomes" id="UP000035722">
    <property type="component" value="Unassembled WGS sequence"/>
</dbReference>
<accession>A0A024H048</accession>
<dbReference type="EMBL" id="CAQI01000032">
    <property type="protein sequence ID" value="CCQ45101.1"/>
    <property type="molecule type" value="Genomic_DNA"/>
</dbReference>
<keyword evidence="3" id="KW-1185">Reference proteome</keyword>
<comment type="caution">
    <text evidence="2">The sequence shown here is derived from an EMBL/GenBank/DDBJ whole genome shotgun (WGS) entry which is preliminary data.</text>
</comment>
<evidence type="ECO:0000256" key="1">
    <source>
        <dbReference type="SAM" id="MobiDB-lite"/>
    </source>
</evidence>
<feature type="region of interest" description="Disordered" evidence="1">
    <location>
        <begin position="119"/>
        <end position="152"/>
    </location>
</feature>
<gene>
    <name evidence="2" type="ORF">ARTSIC4J27_1034</name>
</gene>